<organism evidence="2 3">
    <name type="scientific">Roridomyces roridus</name>
    <dbReference type="NCBI Taxonomy" id="1738132"/>
    <lineage>
        <taxon>Eukaryota</taxon>
        <taxon>Fungi</taxon>
        <taxon>Dikarya</taxon>
        <taxon>Basidiomycota</taxon>
        <taxon>Agaricomycotina</taxon>
        <taxon>Agaricomycetes</taxon>
        <taxon>Agaricomycetidae</taxon>
        <taxon>Agaricales</taxon>
        <taxon>Marasmiineae</taxon>
        <taxon>Mycenaceae</taxon>
        <taxon>Roridomyces</taxon>
    </lineage>
</organism>
<dbReference type="Proteomes" id="UP001221142">
    <property type="component" value="Unassembled WGS sequence"/>
</dbReference>
<dbReference type="AlphaFoldDB" id="A0AAD7FBL3"/>
<protein>
    <submittedName>
        <fullName evidence="2">Uncharacterized protein</fullName>
    </submittedName>
</protein>
<evidence type="ECO:0000313" key="2">
    <source>
        <dbReference type="EMBL" id="KAJ7614172.1"/>
    </source>
</evidence>
<keyword evidence="1" id="KW-0812">Transmembrane</keyword>
<accession>A0AAD7FBL3</accession>
<sequence length="656" mass="72993">MSLSELFPVDLVLQDEGADWTSVVPYDHRSKLEIMSADGSVVEAEEGLRHRFPRSKQMERITPETSRHGPLELLGEVVSRPESSLHNGQIGRRSLVVKVIKRSKSARTNFGTTMTSRLQPAEVPLAAALETDPFNGLTAGLELVAALASGISYLNVRGIVPEVENLVILRDIDKRFLIDIDSLTRNAARGQADSDAEGLLNSLCCNILTAANHILLDSCHSASLDNIYSPVMRREYVWTNIKRGPGSLGAVCRQAHLQRRNLPAPLDDMTSTHRCVNEVRSGVIPHVQSNDLVTFFPLLQIGCFCDLCHNLVGTSHETFRCTCGETLPGSRATVRCRECKSWSHRDCVGDPDDFICAHCLPSTAQVGATLGDSDTQIHHRAPWIDVPPTAEDEDMPTREDQLDLCCGSPYLCRGSCIGNPNRFSQELPLDFFLRVWKHSFSTCLNFFDSIYMITLLGLPSRYRKDMLHAQILSGNTERTHQTYGRWIAEWSQMGTAAGVLFGMLFTILQLPGASYDPLVRILVQLSMVCLFFGALFALLFSITFGRVICEHERFEWIHRGCERGTSNHFWNPWIALSMPLAWIIWGVFYFALLVLAFLWRSAADTKEANMTTTTSPSLLQGIGPQVMTSSIFALGTLYLGLIIATMRDNGRQVAAE</sequence>
<comment type="caution">
    <text evidence="2">The sequence shown here is derived from an EMBL/GenBank/DDBJ whole genome shotgun (WGS) entry which is preliminary data.</text>
</comment>
<keyword evidence="3" id="KW-1185">Reference proteome</keyword>
<dbReference type="EMBL" id="JARKIF010000027">
    <property type="protein sequence ID" value="KAJ7614172.1"/>
    <property type="molecule type" value="Genomic_DNA"/>
</dbReference>
<reference evidence="2" key="1">
    <citation type="submission" date="2023-03" db="EMBL/GenBank/DDBJ databases">
        <title>Massive genome expansion in bonnet fungi (Mycena s.s.) driven by repeated elements and novel gene families across ecological guilds.</title>
        <authorList>
            <consortium name="Lawrence Berkeley National Laboratory"/>
            <person name="Harder C.B."/>
            <person name="Miyauchi S."/>
            <person name="Viragh M."/>
            <person name="Kuo A."/>
            <person name="Thoen E."/>
            <person name="Andreopoulos B."/>
            <person name="Lu D."/>
            <person name="Skrede I."/>
            <person name="Drula E."/>
            <person name="Henrissat B."/>
            <person name="Morin E."/>
            <person name="Kohler A."/>
            <person name="Barry K."/>
            <person name="LaButti K."/>
            <person name="Morin E."/>
            <person name="Salamov A."/>
            <person name="Lipzen A."/>
            <person name="Mereny Z."/>
            <person name="Hegedus B."/>
            <person name="Baldrian P."/>
            <person name="Stursova M."/>
            <person name="Weitz H."/>
            <person name="Taylor A."/>
            <person name="Grigoriev I.V."/>
            <person name="Nagy L.G."/>
            <person name="Martin F."/>
            <person name="Kauserud H."/>
        </authorList>
    </citation>
    <scope>NUCLEOTIDE SEQUENCE</scope>
    <source>
        <strain evidence="2">9284</strain>
    </source>
</reference>
<keyword evidence="1" id="KW-1133">Transmembrane helix</keyword>
<feature type="transmembrane region" description="Helical" evidence="1">
    <location>
        <begin position="521"/>
        <end position="549"/>
    </location>
</feature>
<feature type="transmembrane region" description="Helical" evidence="1">
    <location>
        <begin position="622"/>
        <end position="644"/>
    </location>
</feature>
<evidence type="ECO:0000256" key="1">
    <source>
        <dbReference type="SAM" id="Phobius"/>
    </source>
</evidence>
<dbReference type="InterPro" id="IPR013083">
    <property type="entry name" value="Znf_RING/FYVE/PHD"/>
</dbReference>
<gene>
    <name evidence="2" type="ORF">FB45DRAFT_1036274</name>
</gene>
<evidence type="ECO:0000313" key="3">
    <source>
        <dbReference type="Proteomes" id="UP001221142"/>
    </source>
</evidence>
<dbReference type="Gene3D" id="3.30.40.10">
    <property type="entry name" value="Zinc/RING finger domain, C3HC4 (zinc finger)"/>
    <property type="match status" value="1"/>
</dbReference>
<name>A0AAD7FBL3_9AGAR</name>
<feature type="transmembrane region" description="Helical" evidence="1">
    <location>
        <begin position="439"/>
        <end position="458"/>
    </location>
</feature>
<proteinExistence type="predicted"/>
<dbReference type="InterPro" id="IPR011011">
    <property type="entry name" value="Znf_FYVE_PHD"/>
</dbReference>
<keyword evidence="1" id="KW-0472">Membrane</keyword>
<dbReference type="SUPFAM" id="SSF57903">
    <property type="entry name" value="FYVE/PHD zinc finger"/>
    <property type="match status" value="1"/>
</dbReference>
<feature type="transmembrane region" description="Helical" evidence="1">
    <location>
        <begin position="495"/>
        <end position="515"/>
    </location>
</feature>
<feature type="transmembrane region" description="Helical" evidence="1">
    <location>
        <begin position="580"/>
        <end position="602"/>
    </location>
</feature>